<proteinExistence type="predicted"/>
<organism evidence="2">
    <name type="scientific">uncultured Solirubrobacteraceae bacterium</name>
    <dbReference type="NCBI Taxonomy" id="1162706"/>
    <lineage>
        <taxon>Bacteria</taxon>
        <taxon>Bacillati</taxon>
        <taxon>Actinomycetota</taxon>
        <taxon>Thermoleophilia</taxon>
        <taxon>Solirubrobacterales</taxon>
        <taxon>Solirubrobacteraceae</taxon>
        <taxon>environmental samples</taxon>
    </lineage>
</organism>
<reference evidence="2" key="1">
    <citation type="submission" date="2020-02" db="EMBL/GenBank/DDBJ databases">
        <authorList>
            <person name="Meier V. D."/>
        </authorList>
    </citation>
    <scope>NUCLEOTIDE SEQUENCE</scope>
    <source>
        <strain evidence="2">AVDCRST_MAG65</strain>
    </source>
</reference>
<evidence type="ECO:0000256" key="1">
    <source>
        <dbReference type="SAM" id="MobiDB-lite"/>
    </source>
</evidence>
<sequence length="119" mass="13276">GHPDRRARSSRASLQARRARHHRPHGGPRRRRHLPDDVLHRLRQPGDPERRGAAVRRRRGGDRAGGRLLHRGDGADRQPALRAGLRPRIERGGRLRPHPGPRAGVAGRDGLHRARGRGG</sequence>
<feature type="compositionally biased region" description="Basic and acidic residues" evidence="1">
    <location>
        <begin position="34"/>
        <end position="52"/>
    </location>
</feature>
<dbReference type="EMBL" id="CADCVL010000206">
    <property type="protein sequence ID" value="CAA9477425.1"/>
    <property type="molecule type" value="Genomic_DNA"/>
</dbReference>
<protein>
    <submittedName>
        <fullName evidence="2">Xanthine/uracil/thiamine/ascorbate permease family protein</fullName>
    </submittedName>
</protein>
<name>A0A6J4RTP8_9ACTN</name>
<feature type="region of interest" description="Disordered" evidence="1">
    <location>
        <begin position="1"/>
        <end position="119"/>
    </location>
</feature>
<feature type="non-terminal residue" evidence="2">
    <location>
        <position position="119"/>
    </location>
</feature>
<evidence type="ECO:0000313" key="2">
    <source>
        <dbReference type="EMBL" id="CAA9477425.1"/>
    </source>
</evidence>
<accession>A0A6J4RTP8</accession>
<gene>
    <name evidence="2" type="ORF">AVDCRST_MAG65-1222</name>
</gene>
<feature type="compositionally biased region" description="Basic residues" evidence="1">
    <location>
        <begin position="17"/>
        <end position="33"/>
    </location>
</feature>
<feature type="compositionally biased region" description="Basic and acidic residues" evidence="1">
    <location>
        <begin position="61"/>
        <end position="76"/>
    </location>
</feature>
<feature type="non-terminal residue" evidence="2">
    <location>
        <position position="1"/>
    </location>
</feature>
<dbReference type="AlphaFoldDB" id="A0A6J4RTP8"/>